<evidence type="ECO:0000256" key="2">
    <source>
        <dbReference type="ARBA" id="ARBA00023125"/>
    </source>
</evidence>
<dbReference type="EMBL" id="QBKS01000001">
    <property type="protein sequence ID" value="PTX56763.1"/>
    <property type="molecule type" value="Genomic_DNA"/>
</dbReference>
<evidence type="ECO:0000256" key="1">
    <source>
        <dbReference type="ARBA" id="ARBA00023015"/>
    </source>
</evidence>
<keyword evidence="2" id="KW-0238">DNA-binding</keyword>
<organism evidence="5 6">
    <name type="scientific">Litoreibacter ponti</name>
    <dbReference type="NCBI Taxonomy" id="1510457"/>
    <lineage>
        <taxon>Bacteria</taxon>
        <taxon>Pseudomonadati</taxon>
        <taxon>Pseudomonadota</taxon>
        <taxon>Alphaproteobacteria</taxon>
        <taxon>Rhodobacterales</taxon>
        <taxon>Roseobacteraceae</taxon>
        <taxon>Litoreibacter</taxon>
    </lineage>
</organism>
<sequence>MGFQPRLNDRRLFERVGPRASAGLPMLPLKAPEPVLARTSLDGVLRLEYCDAGPGGVPAEIGHDYTMIIPVQDCPIRVISEVDGQVERLTLNSGDIALAHVGALTGWTWLDPAQVILIHIQPEAFRRFTETELKVLLTGSDLEGRMVIHDPDLRSAADRMRATLVAGDIGADVVFDALARVFLVLLVRRYGKRQQVQASFGPEFGVQHYARLVEFIEARLESKLTPAMMAEELGMSEAAFARKFKLKVGQTPMRFVNQMRVEAAARFVASDTGSLAEIAARCGFADQAHLSRTFKKAHGCSPTAYRARVGAQ</sequence>
<dbReference type="OrthoDB" id="9814125at2"/>
<dbReference type="InterPro" id="IPR018062">
    <property type="entry name" value="HTH_AraC-typ_CS"/>
</dbReference>
<keyword evidence="3" id="KW-0804">Transcription</keyword>
<dbReference type="PANTHER" id="PTHR46796">
    <property type="entry name" value="HTH-TYPE TRANSCRIPTIONAL ACTIVATOR RHAS-RELATED"/>
    <property type="match status" value="1"/>
</dbReference>
<dbReference type="PROSITE" id="PS00041">
    <property type="entry name" value="HTH_ARAC_FAMILY_1"/>
    <property type="match status" value="1"/>
</dbReference>
<reference evidence="5 6" key="1">
    <citation type="submission" date="2018-04" db="EMBL/GenBank/DDBJ databases">
        <title>Genomic Encyclopedia of Archaeal and Bacterial Type Strains, Phase II (KMG-II): from individual species to whole genera.</title>
        <authorList>
            <person name="Goeker M."/>
        </authorList>
    </citation>
    <scope>NUCLEOTIDE SEQUENCE [LARGE SCALE GENOMIC DNA]</scope>
    <source>
        <strain evidence="5 6">DSM 100977</strain>
    </source>
</reference>
<evidence type="ECO:0000313" key="5">
    <source>
        <dbReference type="EMBL" id="PTX56763.1"/>
    </source>
</evidence>
<protein>
    <submittedName>
        <fullName evidence="5">AraC family transcriptional regulator</fullName>
    </submittedName>
</protein>
<keyword evidence="1" id="KW-0805">Transcription regulation</keyword>
<keyword evidence="6" id="KW-1185">Reference proteome</keyword>
<dbReference type="InterPro" id="IPR009057">
    <property type="entry name" value="Homeodomain-like_sf"/>
</dbReference>
<dbReference type="Proteomes" id="UP000243978">
    <property type="component" value="Unassembled WGS sequence"/>
</dbReference>
<dbReference type="SMART" id="SM00342">
    <property type="entry name" value="HTH_ARAC"/>
    <property type="match status" value="1"/>
</dbReference>
<name>A0A2T6BL19_9RHOB</name>
<dbReference type="InterPro" id="IPR018060">
    <property type="entry name" value="HTH_AraC"/>
</dbReference>
<gene>
    <name evidence="5" type="ORF">C8N43_1425</name>
</gene>
<dbReference type="RefSeq" id="WP_107844926.1">
    <property type="nucleotide sequence ID" value="NZ_QBKS01000001.1"/>
</dbReference>
<dbReference type="InterPro" id="IPR050204">
    <property type="entry name" value="AraC_XylS_family_regulators"/>
</dbReference>
<dbReference type="Pfam" id="PF12833">
    <property type="entry name" value="HTH_18"/>
    <property type="match status" value="1"/>
</dbReference>
<accession>A0A2T6BL19</accession>
<comment type="caution">
    <text evidence="5">The sequence shown here is derived from an EMBL/GenBank/DDBJ whole genome shotgun (WGS) entry which is preliminary data.</text>
</comment>
<dbReference type="SUPFAM" id="SSF46689">
    <property type="entry name" value="Homeodomain-like"/>
    <property type="match status" value="2"/>
</dbReference>
<evidence type="ECO:0000313" key="6">
    <source>
        <dbReference type="Proteomes" id="UP000243978"/>
    </source>
</evidence>
<proteinExistence type="predicted"/>
<dbReference type="Gene3D" id="1.10.10.60">
    <property type="entry name" value="Homeodomain-like"/>
    <property type="match status" value="1"/>
</dbReference>
<dbReference type="AlphaFoldDB" id="A0A2T6BL19"/>
<dbReference type="PROSITE" id="PS01124">
    <property type="entry name" value="HTH_ARAC_FAMILY_2"/>
    <property type="match status" value="1"/>
</dbReference>
<dbReference type="GO" id="GO:0043565">
    <property type="term" value="F:sequence-specific DNA binding"/>
    <property type="evidence" value="ECO:0007669"/>
    <property type="project" value="InterPro"/>
</dbReference>
<feature type="domain" description="HTH araC/xylS-type" evidence="4">
    <location>
        <begin position="210"/>
        <end position="308"/>
    </location>
</feature>
<evidence type="ECO:0000259" key="4">
    <source>
        <dbReference type="PROSITE" id="PS01124"/>
    </source>
</evidence>
<dbReference type="GO" id="GO:0003700">
    <property type="term" value="F:DNA-binding transcription factor activity"/>
    <property type="evidence" value="ECO:0007669"/>
    <property type="project" value="InterPro"/>
</dbReference>
<evidence type="ECO:0000256" key="3">
    <source>
        <dbReference type="ARBA" id="ARBA00023163"/>
    </source>
</evidence>